<accession>A0ABS8S7T3</accession>
<organism evidence="2 3">
    <name type="scientific">Datura stramonium</name>
    <name type="common">Jimsonweed</name>
    <name type="synonym">Common thornapple</name>
    <dbReference type="NCBI Taxonomy" id="4076"/>
    <lineage>
        <taxon>Eukaryota</taxon>
        <taxon>Viridiplantae</taxon>
        <taxon>Streptophyta</taxon>
        <taxon>Embryophyta</taxon>
        <taxon>Tracheophyta</taxon>
        <taxon>Spermatophyta</taxon>
        <taxon>Magnoliopsida</taxon>
        <taxon>eudicotyledons</taxon>
        <taxon>Gunneridae</taxon>
        <taxon>Pentapetalae</taxon>
        <taxon>asterids</taxon>
        <taxon>lamiids</taxon>
        <taxon>Solanales</taxon>
        <taxon>Solanaceae</taxon>
        <taxon>Solanoideae</taxon>
        <taxon>Datureae</taxon>
        <taxon>Datura</taxon>
    </lineage>
</organism>
<evidence type="ECO:0000256" key="1">
    <source>
        <dbReference type="SAM" id="Phobius"/>
    </source>
</evidence>
<dbReference type="Proteomes" id="UP000823775">
    <property type="component" value="Unassembled WGS sequence"/>
</dbReference>
<feature type="transmembrane region" description="Helical" evidence="1">
    <location>
        <begin position="16"/>
        <end position="38"/>
    </location>
</feature>
<proteinExistence type="predicted"/>
<sequence length="99" mass="11291">MDLEMDTTRSNGRNEMVFFIYLLVLQLPMELIFLSAGIQEGFVCRTKGLGTFLSAISESQLMLDMLKSGHFSFAHFSSLSFECLTMSISLHEPLLYLIW</sequence>
<keyword evidence="3" id="KW-1185">Reference proteome</keyword>
<keyword evidence="1" id="KW-0472">Membrane</keyword>
<dbReference type="EMBL" id="JACEIK010000320">
    <property type="protein sequence ID" value="MCD7454887.1"/>
    <property type="molecule type" value="Genomic_DNA"/>
</dbReference>
<keyword evidence="1" id="KW-1133">Transmembrane helix</keyword>
<name>A0ABS8S7T3_DATST</name>
<gene>
    <name evidence="2" type="ORF">HAX54_026418</name>
</gene>
<comment type="caution">
    <text evidence="2">The sequence shown here is derived from an EMBL/GenBank/DDBJ whole genome shotgun (WGS) entry which is preliminary data.</text>
</comment>
<keyword evidence="1" id="KW-0812">Transmembrane</keyword>
<evidence type="ECO:0000313" key="3">
    <source>
        <dbReference type="Proteomes" id="UP000823775"/>
    </source>
</evidence>
<evidence type="ECO:0000313" key="2">
    <source>
        <dbReference type="EMBL" id="MCD7454887.1"/>
    </source>
</evidence>
<reference evidence="2 3" key="1">
    <citation type="journal article" date="2021" name="BMC Genomics">
        <title>Datura genome reveals duplications of psychoactive alkaloid biosynthetic genes and high mutation rate following tissue culture.</title>
        <authorList>
            <person name="Rajewski A."/>
            <person name="Carter-House D."/>
            <person name="Stajich J."/>
            <person name="Litt A."/>
        </authorList>
    </citation>
    <scope>NUCLEOTIDE SEQUENCE [LARGE SCALE GENOMIC DNA]</scope>
    <source>
        <strain evidence="2">AR-01</strain>
    </source>
</reference>
<protein>
    <submittedName>
        <fullName evidence="2">Uncharacterized protein</fullName>
    </submittedName>
</protein>